<feature type="binding site" evidence="6">
    <location>
        <position position="427"/>
    </location>
    <ligand>
        <name>ATP</name>
        <dbReference type="ChEBI" id="CHEBI:30616"/>
    </ligand>
</feature>
<keyword evidence="10" id="KW-1185">Reference proteome</keyword>
<dbReference type="GO" id="GO:0046332">
    <property type="term" value="F:SMAD binding"/>
    <property type="evidence" value="ECO:0007669"/>
    <property type="project" value="TreeGrafter"/>
</dbReference>
<evidence type="ECO:0000256" key="7">
    <source>
        <dbReference type="SAM" id="MobiDB-lite"/>
    </source>
</evidence>
<reference evidence="9" key="2">
    <citation type="submission" date="2025-08" db="UniProtKB">
        <authorList>
            <consortium name="Ensembl"/>
        </authorList>
    </citation>
    <scope>IDENTIFICATION</scope>
</reference>
<reference evidence="9" key="3">
    <citation type="submission" date="2025-09" db="UniProtKB">
        <authorList>
            <consortium name="Ensembl"/>
        </authorList>
    </citation>
    <scope>IDENTIFICATION</scope>
</reference>
<dbReference type="PROSITE" id="PS00107">
    <property type="entry name" value="PROTEIN_KINASE_ATP"/>
    <property type="match status" value="2"/>
</dbReference>
<keyword evidence="3 6" id="KW-0547">Nucleotide-binding</keyword>
<dbReference type="InterPro" id="IPR000719">
    <property type="entry name" value="Prot_kinase_dom"/>
</dbReference>
<accession>A0A8C6Q3I5</accession>
<feature type="domain" description="Protein kinase" evidence="8">
    <location>
        <begin position="398"/>
        <end position="710"/>
    </location>
</feature>
<dbReference type="PROSITE" id="PS50011">
    <property type="entry name" value="PROTEIN_KINASE_DOM"/>
    <property type="match status" value="2"/>
</dbReference>
<dbReference type="GeneTree" id="ENSGT00940000164472"/>
<evidence type="ECO:0000256" key="2">
    <source>
        <dbReference type="ARBA" id="ARBA00022679"/>
    </source>
</evidence>
<dbReference type="GO" id="GO:0045944">
    <property type="term" value="P:positive regulation of transcription by RNA polymerase II"/>
    <property type="evidence" value="ECO:0007669"/>
    <property type="project" value="TreeGrafter"/>
</dbReference>
<keyword evidence="1" id="KW-0723">Serine/threonine-protein kinase</keyword>
<dbReference type="InterPro" id="IPR008271">
    <property type="entry name" value="Ser/Thr_kinase_AS"/>
</dbReference>
<dbReference type="GO" id="GO:0042771">
    <property type="term" value="P:intrinsic apoptotic signaling pathway in response to DNA damage by p53 class mediator"/>
    <property type="evidence" value="ECO:0007669"/>
    <property type="project" value="TreeGrafter"/>
</dbReference>
<dbReference type="Pfam" id="PF00069">
    <property type="entry name" value="Pkinase"/>
    <property type="match status" value="2"/>
</dbReference>
<dbReference type="GO" id="GO:0003713">
    <property type="term" value="F:transcription coactivator activity"/>
    <property type="evidence" value="ECO:0007669"/>
    <property type="project" value="TreeGrafter"/>
</dbReference>
<dbReference type="InterPro" id="IPR050494">
    <property type="entry name" value="Ser_Thr_dual-spec_kinase"/>
</dbReference>
<dbReference type="PROSITE" id="PS00108">
    <property type="entry name" value="PROTEIN_KINASE_ST"/>
    <property type="match status" value="2"/>
</dbReference>
<evidence type="ECO:0000313" key="9">
    <source>
        <dbReference type="Ensembl" id="ENSNFUP00015052645.1"/>
    </source>
</evidence>
<dbReference type="GO" id="GO:0005737">
    <property type="term" value="C:cytoplasm"/>
    <property type="evidence" value="ECO:0007669"/>
    <property type="project" value="TreeGrafter"/>
</dbReference>
<evidence type="ECO:0000256" key="4">
    <source>
        <dbReference type="ARBA" id="ARBA00022777"/>
    </source>
</evidence>
<feature type="compositionally biased region" description="Polar residues" evidence="7">
    <location>
        <begin position="1"/>
        <end position="24"/>
    </location>
</feature>
<dbReference type="GO" id="GO:0007224">
    <property type="term" value="P:smoothened signaling pathway"/>
    <property type="evidence" value="ECO:0007669"/>
    <property type="project" value="TreeGrafter"/>
</dbReference>
<dbReference type="PANTHER" id="PTHR24058">
    <property type="entry name" value="DUAL SPECIFICITY PROTEIN KINASE"/>
    <property type="match status" value="1"/>
</dbReference>
<evidence type="ECO:0000256" key="3">
    <source>
        <dbReference type="ARBA" id="ARBA00022741"/>
    </source>
</evidence>
<dbReference type="GO" id="GO:0005524">
    <property type="term" value="F:ATP binding"/>
    <property type="evidence" value="ECO:0007669"/>
    <property type="project" value="UniProtKB-UniRule"/>
</dbReference>
<evidence type="ECO:0000259" key="8">
    <source>
        <dbReference type="PROSITE" id="PS50011"/>
    </source>
</evidence>
<evidence type="ECO:0000256" key="1">
    <source>
        <dbReference type="ARBA" id="ARBA00022527"/>
    </source>
</evidence>
<dbReference type="GO" id="GO:0004674">
    <property type="term" value="F:protein serine/threonine kinase activity"/>
    <property type="evidence" value="ECO:0007669"/>
    <property type="project" value="UniProtKB-KW"/>
</dbReference>
<dbReference type="Proteomes" id="UP000694548">
    <property type="component" value="Chromosome sgr13"/>
</dbReference>
<protein>
    <recommendedName>
        <fullName evidence="8">Protein kinase domain-containing protein</fullName>
    </recommendedName>
</protein>
<dbReference type="AlphaFoldDB" id="A0A8C6Q3I5"/>
<sequence length="710" mass="81377">MECISGSSLNSVSDTHAVSTGGQTTEKDSVTEMGIHESDSNLTWSPSDTEYSPLTLERGGKIIHTSDVYQVVGLLGTGSFGKVFKCRKEGTDETVAMKVFRKGNHWQAKREVNSHNQVSVLDLDKNNLIRLIDSFVYKDCFCLTFECLYLNLTELIIRRYEGLEVNDIRSIAQQVLLALRALKIIGMTHTDIKPNNIMLTAPQGPQSLNVKLINFGSARKTAELSEYSVMQNERYRAPEVILGLPRDESIDMWGLGCTLAYLYQASHLFPKDEYITMHFIVKHLGLPDKEMLDKGWRARRFLKLDKRRTKPFWRLRIFEEYKHPVCCHAAPEYPCDDFLTLPPNLGNRNDSLSFIDLVKKMLAANPADRILPEEALNHPLITDQDRTGVKIFHQSDAYQVEELLGTGSFGNIFKCRKEGTDETVAMKVFRKGNHWQAKREVNSHNQLRILHADANSLIRFIDSFVYKDCFCLTFECLNTTFVELFKETRFKLQRVIYLRTVGQQMLLALQALKSVGVTHTDIKPDNVMIAHLDNQSVRVKLSDFGLARKTAELSEYSVMQTEGYRAPEVILGLPRDESIDMWGLGCMLGFLYLGNHLFPDDDFKALQCIVKHMGLPDKNALKEGWRVRRFFKFDRLHKWRLKDPKEYQHKYGKKNFKRHSFNLFDEPLDDLVRLKPAWSNAKGKKLPIANQMLVALQALKSIGITHTDVK</sequence>
<proteinExistence type="predicted"/>
<dbReference type="Gene3D" id="1.10.510.10">
    <property type="entry name" value="Transferase(Phosphotransferase) domain 1"/>
    <property type="match status" value="2"/>
</dbReference>
<dbReference type="GO" id="GO:0004713">
    <property type="term" value="F:protein tyrosine kinase activity"/>
    <property type="evidence" value="ECO:0007669"/>
    <property type="project" value="TreeGrafter"/>
</dbReference>
<evidence type="ECO:0000256" key="5">
    <source>
        <dbReference type="ARBA" id="ARBA00022840"/>
    </source>
</evidence>
<keyword evidence="4" id="KW-0418">Kinase</keyword>
<feature type="region of interest" description="Disordered" evidence="7">
    <location>
        <begin position="1"/>
        <end position="31"/>
    </location>
</feature>
<dbReference type="InterPro" id="IPR017441">
    <property type="entry name" value="Protein_kinase_ATP_BS"/>
</dbReference>
<keyword evidence="5 6" id="KW-0067">ATP-binding</keyword>
<dbReference type="Ensembl" id="ENSNFUT00015054891.1">
    <property type="protein sequence ID" value="ENSNFUP00015052645.1"/>
    <property type="gene ID" value="ENSNFUG00015024526.1"/>
</dbReference>
<dbReference type="GO" id="GO:0016605">
    <property type="term" value="C:PML body"/>
    <property type="evidence" value="ECO:0007669"/>
    <property type="project" value="TreeGrafter"/>
</dbReference>
<dbReference type="PANTHER" id="PTHR24058:SF53">
    <property type="entry name" value="HOMEODOMAIN-INTERACTING PROTEIN KINASE 2"/>
    <property type="match status" value="1"/>
</dbReference>
<feature type="domain" description="Protein kinase" evidence="8">
    <location>
        <begin position="69"/>
        <end position="381"/>
    </location>
</feature>
<feature type="binding site" evidence="6">
    <location>
        <position position="98"/>
    </location>
    <ligand>
        <name>ATP</name>
        <dbReference type="ChEBI" id="CHEBI:30616"/>
    </ligand>
</feature>
<dbReference type="GO" id="GO:0003714">
    <property type="term" value="F:transcription corepressor activity"/>
    <property type="evidence" value="ECO:0007669"/>
    <property type="project" value="TreeGrafter"/>
</dbReference>
<reference evidence="9" key="1">
    <citation type="submission" date="2014-08" db="EMBL/GenBank/DDBJ databases">
        <authorList>
            <person name="Senf B."/>
            <person name="Petzold A."/>
            <person name="Downie B.R."/>
            <person name="Koch P."/>
            <person name="Platzer M."/>
        </authorList>
    </citation>
    <scope>NUCLEOTIDE SEQUENCE [LARGE SCALE GENOMIC DNA]</scope>
    <source>
        <strain evidence="9">GRZ</strain>
    </source>
</reference>
<dbReference type="Gene3D" id="3.30.200.20">
    <property type="entry name" value="Phosphorylase Kinase, domain 1"/>
    <property type="match status" value="2"/>
</dbReference>
<name>A0A8C6Q3I5_NOTFU</name>
<dbReference type="SMART" id="SM00220">
    <property type="entry name" value="S_TKc"/>
    <property type="match status" value="2"/>
</dbReference>
<evidence type="ECO:0000313" key="10">
    <source>
        <dbReference type="Proteomes" id="UP000694548"/>
    </source>
</evidence>
<dbReference type="SUPFAM" id="SSF56112">
    <property type="entry name" value="Protein kinase-like (PK-like)"/>
    <property type="match status" value="2"/>
</dbReference>
<evidence type="ECO:0000256" key="6">
    <source>
        <dbReference type="PROSITE-ProRule" id="PRU10141"/>
    </source>
</evidence>
<dbReference type="InterPro" id="IPR011009">
    <property type="entry name" value="Kinase-like_dom_sf"/>
</dbReference>
<organism evidence="9 10">
    <name type="scientific">Nothobranchius furzeri</name>
    <name type="common">Turquoise killifish</name>
    <dbReference type="NCBI Taxonomy" id="105023"/>
    <lineage>
        <taxon>Eukaryota</taxon>
        <taxon>Metazoa</taxon>
        <taxon>Chordata</taxon>
        <taxon>Craniata</taxon>
        <taxon>Vertebrata</taxon>
        <taxon>Euteleostomi</taxon>
        <taxon>Actinopterygii</taxon>
        <taxon>Neopterygii</taxon>
        <taxon>Teleostei</taxon>
        <taxon>Neoteleostei</taxon>
        <taxon>Acanthomorphata</taxon>
        <taxon>Ovalentaria</taxon>
        <taxon>Atherinomorphae</taxon>
        <taxon>Cyprinodontiformes</taxon>
        <taxon>Nothobranchiidae</taxon>
        <taxon>Nothobranchius</taxon>
    </lineage>
</organism>
<keyword evidence="2" id="KW-0808">Transferase</keyword>